<organism evidence="1 2">
    <name type="scientific">Coregonus suidteri</name>
    <dbReference type="NCBI Taxonomy" id="861788"/>
    <lineage>
        <taxon>Eukaryota</taxon>
        <taxon>Metazoa</taxon>
        <taxon>Chordata</taxon>
        <taxon>Craniata</taxon>
        <taxon>Vertebrata</taxon>
        <taxon>Euteleostomi</taxon>
        <taxon>Actinopterygii</taxon>
        <taxon>Neopterygii</taxon>
        <taxon>Teleostei</taxon>
        <taxon>Protacanthopterygii</taxon>
        <taxon>Salmoniformes</taxon>
        <taxon>Salmonidae</taxon>
        <taxon>Coregoninae</taxon>
        <taxon>Coregonus</taxon>
    </lineage>
</organism>
<dbReference type="EMBL" id="JAGTTL010000001">
    <property type="protein sequence ID" value="KAK6329507.1"/>
    <property type="molecule type" value="Genomic_DNA"/>
</dbReference>
<gene>
    <name evidence="1" type="ORF">J4Q44_G00014850</name>
</gene>
<keyword evidence="2" id="KW-1185">Reference proteome</keyword>
<protein>
    <submittedName>
        <fullName evidence="1">Uncharacterized protein</fullName>
    </submittedName>
</protein>
<sequence>MGLVSRKSPETEGGCSMSFRPMKSKWKLYRPEISSHPIISGVPNVKESDHLIIKRRRRNELISLCMTARKSDAALYATGK</sequence>
<comment type="caution">
    <text evidence="1">The sequence shown here is derived from an EMBL/GenBank/DDBJ whole genome shotgun (WGS) entry which is preliminary data.</text>
</comment>
<accession>A0AAN8MNX2</accession>
<evidence type="ECO:0000313" key="1">
    <source>
        <dbReference type="EMBL" id="KAK6329507.1"/>
    </source>
</evidence>
<dbReference type="Proteomes" id="UP001356427">
    <property type="component" value="Unassembled WGS sequence"/>
</dbReference>
<evidence type="ECO:0000313" key="2">
    <source>
        <dbReference type="Proteomes" id="UP001356427"/>
    </source>
</evidence>
<reference evidence="1 2" key="1">
    <citation type="submission" date="2021-04" db="EMBL/GenBank/DDBJ databases">
        <authorList>
            <person name="De Guttry C."/>
            <person name="Zahm M."/>
            <person name="Klopp C."/>
            <person name="Cabau C."/>
            <person name="Louis A."/>
            <person name="Berthelot C."/>
            <person name="Parey E."/>
            <person name="Roest Crollius H."/>
            <person name="Montfort J."/>
            <person name="Robinson-Rechavi M."/>
            <person name="Bucao C."/>
            <person name="Bouchez O."/>
            <person name="Gislard M."/>
            <person name="Lluch J."/>
            <person name="Milhes M."/>
            <person name="Lampietro C."/>
            <person name="Lopez Roques C."/>
            <person name="Donnadieu C."/>
            <person name="Braasch I."/>
            <person name="Desvignes T."/>
            <person name="Postlethwait J."/>
            <person name="Bobe J."/>
            <person name="Wedekind C."/>
            <person name="Guiguen Y."/>
        </authorList>
    </citation>
    <scope>NUCLEOTIDE SEQUENCE [LARGE SCALE GENOMIC DNA]</scope>
    <source>
        <strain evidence="1">Cs_M1</strain>
        <tissue evidence="1">Blood</tissue>
    </source>
</reference>
<dbReference type="AlphaFoldDB" id="A0AAN8MNX2"/>
<name>A0AAN8MNX2_9TELE</name>
<proteinExistence type="predicted"/>